<dbReference type="EMBL" id="FOMR01000003">
    <property type="protein sequence ID" value="SFD65625.1"/>
    <property type="molecule type" value="Genomic_DNA"/>
</dbReference>
<evidence type="ECO:0000313" key="3">
    <source>
        <dbReference type="EMBL" id="SFD65625.1"/>
    </source>
</evidence>
<dbReference type="Proteomes" id="UP000199474">
    <property type="component" value="Unassembled WGS sequence"/>
</dbReference>
<organism evidence="3 4">
    <name type="scientific">Lentibacillus persicus</name>
    <dbReference type="NCBI Taxonomy" id="640948"/>
    <lineage>
        <taxon>Bacteria</taxon>
        <taxon>Bacillati</taxon>
        <taxon>Bacillota</taxon>
        <taxon>Bacilli</taxon>
        <taxon>Bacillales</taxon>
        <taxon>Bacillaceae</taxon>
        <taxon>Lentibacillus</taxon>
    </lineage>
</organism>
<dbReference type="Pfam" id="PF06207">
    <property type="entry name" value="DUF1002"/>
    <property type="match status" value="1"/>
</dbReference>
<evidence type="ECO:0000313" key="4">
    <source>
        <dbReference type="Proteomes" id="UP000199474"/>
    </source>
</evidence>
<dbReference type="OrthoDB" id="9810153at2"/>
<keyword evidence="4" id="KW-1185">Reference proteome</keyword>
<name>A0A1I1U4K1_9BACI</name>
<feature type="signal peptide" evidence="2">
    <location>
        <begin position="1"/>
        <end position="27"/>
    </location>
</feature>
<dbReference type="STRING" id="640948.SAMN05216238_10314"/>
<reference evidence="4" key="1">
    <citation type="submission" date="2016-10" db="EMBL/GenBank/DDBJ databases">
        <authorList>
            <person name="Varghese N."/>
            <person name="Submissions S."/>
        </authorList>
    </citation>
    <scope>NUCLEOTIDE SEQUENCE [LARGE SCALE GENOMIC DNA]</scope>
    <source>
        <strain evidence="4">DSM 22530</strain>
    </source>
</reference>
<gene>
    <name evidence="3" type="ORF">SAMN05216238_10314</name>
</gene>
<feature type="chain" id="PRO_5011537892" evidence="2">
    <location>
        <begin position="28"/>
        <end position="297"/>
    </location>
</feature>
<protein>
    <submittedName>
        <fullName evidence="3">Uncharacterized protein YpuA, DUF1002 family</fullName>
    </submittedName>
</protein>
<proteinExistence type="predicted"/>
<accession>A0A1I1U4K1</accession>
<keyword evidence="1" id="KW-0175">Coiled coil</keyword>
<keyword evidence="2" id="KW-0732">Signal</keyword>
<sequence>MKRYLKLIATIFMIAVLTLSFTMPVHAISEDKPIVVYGDALSDSQKQEVSELLDVSGIESIEEYTVTGGDIAKYIGGDPNSNMYSSAKITGESDGSGLSINIVTPDNITEVTTEMYANALLTAGVENATVDVASPVQVTGHSALTGIYKAYDAEGEQLDKERMELANDELGVATDLAEKEGLNQEKVSELLTEIKQAIAEQNPATKEDIEQIVEEQLNNLEISLSEEDRQMLIDLFNRMRDLNIDFDEVRNQLEDIASKVQDLINDEGFWNQVEAFFHNLFKMLGSFFDSLFGESSS</sequence>
<dbReference type="RefSeq" id="WP_090082154.1">
    <property type="nucleotide sequence ID" value="NZ_FOMR01000003.1"/>
</dbReference>
<dbReference type="InterPro" id="IPR009343">
    <property type="entry name" value="DUF1002"/>
</dbReference>
<feature type="coiled-coil region" evidence="1">
    <location>
        <begin position="210"/>
        <end position="266"/>
    </location>
</feature>
<evidence type="ECO:0000256" key="1">
    <source>
        <dbReference type="SAM" id="Coils"/>
    </source>
</evidence>
<evidence type="ECO:0000256" key="2">
    <source>
        <dbReference type="SAM" id="SignalP"/>
    </source>
</evidence>
<dbReference type="AlphaFoldDB" id="A0A1I1U4K1"/>